<sequence length="211" mass="23508">MYRVRLIHLSDVLKNGHDDKLFKTYFGTAQPYPVLGANEQLISGNKTGILFRCDNIDGNCGQEGWYGHWRRKPLEQFCALGYTVTNSSPSYYFAADLMHRFYHIPTIGNGIIGHYADSYEECLQLAIDHPENATYNTHSLQYFAADVYARVIGNPGEGCTGNFTLHLNTMGSTSTGDSKTYSGETTHNDKTTSNSNGQHCHTHANGEVHCD</sequence>
<protein>
    <submittedName>
        <fullName evidence="3">Gpi-anchored protein</fullName>
    </submittedName>
</protein>
<dbReference type="InterPro" id="IPR039124">
    <property type="entry name" value="PRA1-like"/>
</dbReference>
<dbReference type="AlphaFoldDB" id="V2Y7I8"/>
<evidence type="ECO:0000313" key="3">
    <source>
        <dbReference type="EMBL" id="ESK87614.1"/>
    </source>
</evidence>
<comment type="caution">
    <text evidence="3">The sequence shown here is derived from an EMBL/GenBank/DDBJ whole genome shotgun (WGS) entry which is preliminary data.</text>
</comment>
<feature type="domain" description="Putative peptidase" evidence="2">
    <location>
        <begin position="12"/>
        <end position="162"/>
    </location>
</feature>
<accession>V2Y7I8</accession>
<gene>
    <name evidence="3" type="ORF">Moror_1928</name>
</gene>
<dbReference type="KEGG" id="mrr:Moror_1928"/>
<dbReference type="InterPro" id="IPR024079">
    <property type="entry name" value="MetalloPept_cat_dom_sf"/>
</dbReference>
<evidence type="ECO:0000259" key="2">
    <source>
        <dbReference type="Pfam" id="PF13933"/>
    </source>
</evidence>
<dbReference type="HOGENOM" id="CLU_048223_0_0_1"/>
<dbReference type="GO" id="GO:0005178">
    <property type="term" value="F:integrin binding"/>
    <property type="evidence" value="ECO:0007669"/>
    <property type="project" value="TreeGrafter"/>
</dbReference>
<dbReference type="Gene3D" id="3.40.390.10">
    <property type="entry name" value="Collagenase (Catalytic Domain)"/>
    <property type="match status" value="1"/>
</dbReference>
<dbReference type="GO" id="GO:0008237">
    <property type="term" value="F:metallopeptidase activity"/>
    <property type="evidence" value="ECO:0007669"/>
    <property type="project" value="InterPro"/>
</dbReference>
<dbReference type="GO" id="GO:0009986">
    <property type="term" value="C:cell surface"/>
    <property type="evidence" value="ECO:0007669"/>
    <property type="project" value="TreeGrafter"/>
</dbReference>
<feature type="region of interest" description="Disordered" evidence="1">
    <location>
        <begin position="173"/>
        <end position="211"/>
    </location>
</feature>
<feature type="compositionally biased region" description="Polar residues" evidence="1">
    <location>
        <begin position="173"/>
        <end position="199"/>
    </location>
</feature>
<dbReference type="PANTHER" id="PTHR39399:SF1">
    <property type="entry name" value="PROTEIN ZPS1"/>
    <property type="match status" value="1"/>
</dbReference>
<proteinExistence type="predicted"/>
<dbReference type="EMBL" id="AWSO01000759">
    <property type="protein sequence ID" value="ESK87614.1"/>
    <property type="molecule type" value="Genomic_DNA"/>
</dbReference>
<dbReference type="GO" id="GO:0008270">
    <property type="term" value="F:zinc ion binding"/>
    <property type="evidence" value="ECO:0007669"/>
    <property type="project" value="TreeGrafter"/>
</dbReference>
<keyword evidence="4" id="KW-1185">Reference proteome</keyword>
<dbReference type="Pfam" id="PF13933">
    <property type="entry name" value="HRXXH"/>
    <property type="match status" value="1"/>
</dbReference>
<dbReference type="GO" id="GO:0009277">
    <property type="term" value="C:fungal-type cell wall"/>
    <property type="evidence" value="ECO:0007669"/>
    <property type="project" value="TreeGrafter"/>
</dbReference>
<organism evidence="3 4">
    <name type="scientific">Moniliophthora roreri (strain MCA 2997)</name>
    <name type="common">Cocoa frosty pod rot fungus</name>
    <name type="synonym">Crinipellis roreri</name>
    <dbReference type="NCBI Taxonomy" id="1381753"/>
    <lineage>
        <taxon>Eukaryota</taxon>
        <taxon>Fungi</taxon>
        <taxon>Dikarya</taxon>
        <taxon>Basidiomycota</taxon>
        <taxon>Agaricomycotina</taxon>
        <taxon>Agaricomycetes</taxon>
        <taxon>Agaricomycetidae</taxon>
        <taxon>Agaricales</taxon>
        <taxon>Marasmiineae</taxon>
        <taxon>Marasmiaceae</taxon>
        <taxon>Moniliophthora</taxon>
    </lineage>
</organism>
<dbReference type="Proteomes" id="UP000017559">
    <property type="component" value="Unassembled WGS sequence"/>
</dbReference>
<dbReference type="SUPFAM" id="SSF55486">
    <property type="entry name" value="Metalloproteases ('zincins'), catalytic domain"/>
    <property type="match status" value="1"/>
</dbReference>
<dbReference type="STRING" id="1381753.V2Y7I8"/>
<name>V2Y7I8_MONRO</name>
<dbReference type="PANTHER" id="PTHR39399">
    <property type="entry name" value="PROTEIN ZPS1"/>
    <property type="match status" value="1"/>
</dbReference>
<dbReference type="GO" id="GO:0005576">
    <property type="term" value="C:extracellular region"/>
    <property type="evidence" value="ECO:0007669"/>
    <property type="project" value="TreeGrafter"/>
</dbReference>
<evidence type="ECO:0000313" key="4">
    <source>
        <dbReference type="Proteomes" id="UP000017559"/>
    </source>
</evidence>
<evidence type="ECO:0000256" key="1">
    <source>
        <dbReference type="SAM" id="MobiDB-lite"/>
    </source>
</evidence>
<dbReference type="InterPro" id="IPR029482">
    <property type="entry name" value="HRXXH"/>
</dbReference>
<reference evidence="3 4" key="1">
    <citation type="journal article" date="2014" name="BMC Genomics">
        <title>Genome and secretome analysis of the hemibiotrophic fungal pathogen, Moniliophthora roreri, which causes frosty pod rot disease of cacao: mechanisms of the biotrophic and necrotrophic phases.</title>
        <authorList>
            <person name="Meinhardt L.W."/>
            <person name="Costa G.G.L."/>
            <person name="Thomazella D.P.T."/>
            <person name="Teixeira P.J.P.L."/>
            <person name="Carazzolle M.F."/>
            <person name="Schuster S.C."/>
            <person name="Carlson J.E."/>
            <person name="Guiltinan M.J."/>
            <person name="Mieczkowski P."/>
            <person name="Farmer A."/>
            <person name="Ramaraj T."/>
            <person name="Crozier J."/>
            <person name="Davis R.E."/>
            <person name="Shao J."/>
            <person name="Melnick R.L."/>
            <person name="Pereira G.A.G."/>
            <person name="Bailey B.A."/>
        </authorList>
    </citation>
    <scope>NUCLEOTIDE SEQUENCE [LARGE SCALE GENOMIC DNA]</scope>
    <source>
        <strain evidence="3 4">MCA 2997</strain>
    </source>
</reference>
<dbReference type="OrthoDB" id="4689212at2759"/>